<reference evidence="4 5" key="1">
    <citation type="submission" date="2016-03" db="EMBL/GenBank/DDBJ databases">
        <title>How can Kluyveromyces marxianus grow so fast - potential evolutionary course in Saccharomyces Complex revealed by comparative genomics.</title>
        <authorList>
            <person name="Mo W."/>
            <person name="Lu W."/>
            <person name="Yang X."/>
            <person name="Qi J."/>
            <person name="Lv H."/>
        </authorList>
    </citation>
    <scope>NUCLEOTIDE SEQUENCE [LARGE SCALE GENOMIC DNA]</scope>
    <source>
        <strain evidence="4 5">FIM1</strain>
    </source>
</reference>
<dbReference type="InterPro" id="IPR014804">
    <property type="entry name" value="Pet20-like"/>
</dbReference>
<evidence type="ECO:0000256" key="3">
    <source>
        <dbReference type="SAM" id="MobiDB-lite"/>
    </source>
</evidence>
<proteinExistence type="predicted"/>
<feature type="compositionally biased region" description="Basic and acidic residues" evidence="3">
    <location>
        <begin position="73"/>
        <end position="83"/>
    </location>
</feature>
<keyword evidence="2" id="KW-0496">Mitochondrion</keyword>
<name>A0ABX6F1W5_KLUMA</name>
<keyword evidence="5" id="KW-1185">Reference proteome</keyword>
<evidence type="ECO:0000313" key="5">
    <source>
        <dbReference type="Proteomes" id="UP000422736"/>
    </source>
</evidence>
<comment type="subcellular location">
    <subcellularLocation>
        <location evidence="1">Mitochondrion</location>
    </subcellularLocation>
</comment>
<reference evidence="4 5" key="2">
    <citation type="submission" date="2019-11" db="EMBL/GenBank/DDBJ databases">
        <authorList>
            <person name="Lu H."/>
        </authorList>
    </citation>
    <scope>NUCLEOTIDE SEQUENCE [LARGE SCALE GENOMIC DNA]</scope>
    <source>
        <strain evidence="4 5">FIM1</strain>
    </source>
</reference>
<evidence type="ECO:0000313" key="4">
    <source>
        <dbReference type="EMBL" id="QGN18009.1"/>
    </source>
</evidence>
<accession>A0ABX6F1W5</accession>
<organism evidence="4 5">
    <name type="scientific">Kluyveromyces marxianus</name>
    <name type="common">Yeast</name>
    <name type="synonym">Candida kefyr</name>
    <dbReference type="NCBI Taxonomy" id="4911"/>
    <lineage>
        <taxon>Eukaryota</taxon>
        <taxon>Fungi</taxon>
        <taxon>Dikarya</taxon>
        <taxon>Ascomycota</taxon>
        <taxon>Saccharomycotina</taxon>
        <taxon>Saccharomycetes</taxon>
        <taxon>Saccharomycetales</taxon>
        <taxon>Saccharomycetaceae</taxon>
        <taxon>Kluyveromyces</taxon>
    </lineage>
</organism>
<dbReference type="EMBL" id="CP015061">
    <property type="protein sequence ID" value="QGN18009.1"/>
    <property type="molecule type" value="Genomic_DNA"/>
</dbReference>
<evidence type="ECO:0000256" key="1">
    <source>
        <dbReference type="ARBA" id="ARBA00004173"/>
    </source>
</evidence>
<gene>
    <name evidence="4" type="primary">PET20</name>
    <name evidence="4" type="ORF">FIM1_4325</name>
</gene>
<protein>
    <submittedName>
        <fullName evidence="4">Protein PET20</fullName>
    </submittedName>
</protein>
<feature type="region of interest" description="Disordered" evidence="3">
    <location>
        <begin position="67"/>
        <end position="87"/>
    </location>
</feature>
<evidence type="ECO:0000256" key="2">
    <source>
        <dbReference type="ARBA" id="ARBA00023128"/>
    </source>
</evidence>
<sequence length="243" mass="28368">MFSNVRFINRPLSPRPGSSFILHAVGRRFQSSITFQNNQILLKQNLKQSKLKGKRSKHKYDRDMNECNNAEASDSKSAMKDINDTNEINTTKAVTKKLPRDYSWLPRVPTTDHVLREQFNSDMLYSGYRPIVIGDKNAKEDKLMQFAMKLEKLSEPVPWVSSATGQEFFSEWDNVPSDVIKDLKPFHPPSVEETNHLKDKEAKEKLQRQILLNEQDKLINRKRGRKKPIIRLLDLKRKFDKND</sequence>
<dbReference type="Proteomes" id="UP000422736">
    <property type="component" value="Chromosome 7"/>
</dbReference>
<dbReference type="Pfam" id="PF08692">
    <property type="entry name" value="Pet20"/>
    <property type="match status" value="2"/>
</dbReference>